<dbReference type="AlphaFoldDB" id="E6Q602"/>
<gene>
    <name evidence="1" type="ORF">CARN4_2471</name>
</gene>
<dbReference type="EMBL" id="CABO01000039">
    <property type="protein sequence ID" value="CBI02623.1"/>
    <property type="molecule type" value="Genomic_DNA"/>
</dbReference>
<accession>E6Q602</accession>
<name>E6Q602_9ZZZZ</name>
<protein>
    <submittedName>
        <fullName evidence="1">Uncharacterized protein</fullName>
    </submittedName>
</protein>
<comment type="caution">
    <text evidence="1">The sequence shown here is derived from an EMBL/GenBank/DDBJ whole genome shotgun (WGS) entry which is preliminary data.</text>
</comment>
<reference evidence="1" key="1">
    <citation type="submission" date="2009-10" db="EMBL/GenBank/DDBJ databases">
        <title>Diversity of trophic interactions inside an arsenic-rich microbial ecosystem.</title>
        <authorList>
            <person name="Bertin P.N."/>
            <person name="Heinrich-Salmeron A."/>
            <person name="Pelletier E."/>
            <person name="Goulhen-Chollet F."/>
            <person name="Arsene-Ploetze F."/>
            <person name="Gallien S."/>
            <person name="Calteau A."/>
            <person name="Vallenet D."/>
            <person name="Casiot C."/>
            <person name="Chane-Woon-Ming B."/>
            <person name="Giloteaux L."/>
            <person name="Barakat M."/>
            <person name="Bonnefoy V."/>
            <person name="Bruneel O."/>
            <person name="Chandler M."/>
            <person name="Cleiss J."/>
            <person name="Duran R."/>
            <person name="Elbaz-Poulichet F."/>
            <person name="Fonknechten N."/>
            <person name="Lauga B."/>
            <person name="Mornico D."/>
            <person name="Ortet P."/>
            <person name="Schaeffer C."/>
            <person name="Siguier P."/>
            <person name="Alexander Thil Smith A."/>
            <person name="Van Dorsselaer A."/>
            <person name="Weissenbach J."/>
            <person name="Medigue C."/>
            <person name="Le Paslier D."/>
        </authorList>
    </citation>
    <scope>NUCLEOTIDE SEQUENCE</scope>
</reference>
<proteinExistence type="predicted"/>
<sequence>MPSTANFQGAMPRRLIAIALFLLLLVAARAGASATSMAIDPVIHLSADRVSFSFDRYTIDARGHVVVRTSNGLVIHGQTFSMDLKLDRYMVAGHVTLQAGGHTQHGAAVSAYLQYDRLYVVPITGEPDRWTFIDNDLTKPYKGLIMPGDVFYFADFGAKRPFLTARSAVIRPLHYVRFEHVTLPFLGAPLPLPTYYLNFSSDPNLEQNSLTGATYDLTYNFAGNEHSISALHLRYDSINKGYLSFEQHLSGRNGYAVVSLNPATRPQKYWNTILDYQPNQRISIRTFTQLYTTQHWLQTPSAAAQWSVATLTYALPRSFVQLTGFQTNYRLVNSPFESKNHPTYLQFTATTFPHQIGKLPLYESMNWGLGFNHDSYGAYGDGGLQKFGGYNYTTIWNHTLGFTIYTPSLHITHHVPNSKMYYFNASFTHSRQYFSVPHFVDVQTTSASISRQFSTSVGAYLNYQVQNVGDIYKVGGYSSYTPVINGVSYPSFAAFRGIATFRTLALGINGSPDPAFNWTILARVHRDFPIPEVGLFTFTPYNVLGNVTPPAQLGEPPYDITADLRFRIARHLNLEIQRSYFFHYGTINWSPTFFVQFTP</sequence>
<organism evidence="1">
    <name type="scientific">mine drainage metagenome</name>
    <dbReference type="NCBI Taxonomy" id="410659"/>
    <lineage>
        <taxon>unclassified sequences</taxon>
        <taxon>metagenomes</taxon>
        <taxon>ecological metagenomes</taxon>
    </lineage>
</organism>
<evidence type="ECO:0000313" key="1">
    <source>
        <dbReference type="EMBL" id="CBI02623.1"/>
    </source>
</evidence>